<evidence type="ECO:0000256" key="2">
    <source>
        <dbReference type="ARBA" id="ARBA00010792"/>
    </source>
</evidence>
<keyword evidence="10" id="KW-1185">Reference proteome</keyword>
<organism evidence="9 10">
    <name type="scientific">Saxibacter everestensis</name>
    <dbReference type="NCBI Taxonomy" id="2909229"/>
    <lineage>
        <taxon>Bacteria</taxon>
        <taxon>Bacillati</taxon>
        <taxon>Actinomycetota</taxon>
        <taxon>Actinomycetes</taxon>
        <taxon>Micrococcales</taxon>
        <taxon>Brevibacteriaceae</taxon>
        <taxon>Saxibacter</taxon>
    </lineage>
</organism>
<evidence type="ECO:0000259" key="8">
    <source>
        <dbReference type="Pfam" id="PF09335"/>
    </source>
</evidence>
<evidence type="ECO:0000256" key="5">
    <source>
        <dbReference type="ARBA" id="ARBA00022989"/>
    </source>
</evidence>
<protein>
    <submittedName>
        <fullName evidence="9">DedA family protein</fullName>
    </submittedName>
</protein>
<keyword evidence="5 7" id="KW-1133">Transmembrane helix</keyword>
<keyword evidence="4 7" id="KW-0812">Transmembrane</keyword>
<feature type="transmembrane region" description="Helical" evidence="7">
    <location>
        <begin position="170"/>
        <end position="191"/>
    </location>
</feature>
<evidence type="ECO:0000313" key="9">
    <source>
        <dbReference type="EMBL" id="WGW13467.1"/>
    </source>
</evidence>
<evidence type="ECO:0000256" key="1">
    <source>
        <dbReference type="ARBA" id="ARBA00004651"/>
    </source>
</evidence>
<keyword evidence="3" id="KW-1003">Cell membrane</keyword>
<feature type="transmembrane region" description="Helical" evidence="7">
    <location>
        <begin position="138"/>
        <end position="164"/>
    </location>
</feature>
<keyword evidence="6 7" id="KW-0472">Membrane</keyword>
<dbReference type="InterPro" id="IPR051311">
    <property type="entry name" value="DedA_domain"/>
</dbReference>
<evidence type="ECO:0000256" key="4">
    <source>
        <dbReference type="ARBA" id="ARBA00022692"/>
    </source>
</evidence>
<comment type="similarity">
    <text evidence="2">Belongs to the DedA family.</text>
</comment>
<dbReference type="Proteomes" id="UP001209083">
    <property type="component" value="Chromosome"/>
</dbReference>
<evidence type="ECO:0000313" key="10">
    <source>
        <dbReference type="Proteomes" id="UP001209083"/>
    </source>
</evidence>
<name>A0ABY8QWX9_9MICO</name>
<feature type="transmembrane region" description="Helical" evidence="7">
    <location>
        <begin position="12"/>
        <end position="34"/>
    </location>
</feature>
<dbReference type="PANTHER" id="PTHR42709">
    <property type="entry name" value="ALKALINE PHOSPHATASE LIKE PROTEIN"/>
    <property type="match status" value="1"/>
</dbReference>
<dbReference type="InterPro" id="IPR032816">
    <property type="entry name" value="VTT_dom"/>
</dbReference>
<comment type="subcellular location">
    <subcellularLocation>
        <location evidence="1">Cell membrane</location>
        <topology evidence="1">Multi-pass membrane protein</topology>
    </subcellularLocation>
</comment>
<proteinExistence type="inferred from homology"/>
<dbReference type="EMBL" id="CP090958">
    <property type="protein sequence ID" value="WGW13467.1"/>
    <property type="molecule type" value="Genomic_DNA"/>
</dbReference>
<sequence length="219" mass="23459">MNLDAVIETLASGPWALPVMFICTVIDGFFPPVPSESLVIGMSTVALGVDPWRLIPIALLGWAAAVAGDNLAYLIGRRCKFHRLRLFAGPRAQRAVATAEKALLRRGTSVILTARFIPIGRVAVNMAAGSLGYQRRRFFIATVISGGLWTAQALFFALVGHVWFGAHSTVAAVVVGIVLAVTVGLIIDAVAQRRSAIDRRAAAVEQSKSAERHDFTPTQ</sequence>
<evidence type="ECO:0000256" key="6">
    <source>
        <dbReference type="ARBA" id="ARBA00023136"/>
    </source>
</evidence>
<feature type="domain" description="VTT" evidence="8">
    <location>
        <begin position="34"/>
        <end position="156"/>
    </location>
</feature>
<feature type="transmembrane region" description="Helical" evidence="7">
    <location>
        <begin position="54"/>
        <end position="75"/>
    </location>
</feature>
<dbReference type="Pfam" id="PF09335">
    <property type="entry name" value="VTT_dom"/>
    <property type="match status" value="1"/>
</dbReference>
<evidence type="ECO:0000256" key="3">
    <source>
        <dbReference type="ARBA" id="ARBA00022475"/>
    </source>
</evidence>
<dbReference type="PANTHER" id="PTHR42709:SF6">
    <property type="entry name" value="UNDECAPRENYL PHOSPHATE TRANSPORTER A"/>
    <property type="match status" value="1"/>
</dbReference>
<dbReference type="RefSeq" id="WP_349640290.1">
    <property type="nucleotide sequence ID" value="NZ_CP090958.1"/>
</dbReference>
<accession>A0ABY8QWX9</accession>
<evidence type="ECO:0000256" key="7">
    <source>
        <dbReference type="SAM" id="Phobius"/>
    </source>
</evidence>
<reference evidence="9 10" key="1">
    <citation type="submission" date="2023-05" db="EMBL/GenBank/DDBJ databases">
        <title>Lithophilousrod everest ZFBP1038 complete genpme.</title>
        <authorList>
            <person name="Tian M."/>
        </authorList>
    </citation>
    <scope>NUCLEOTIDE SEQUENCE [LARGE SCALE GENOMIC DNA]</scope>
    <source>
        <strain evidence="9 10">ZFBP1038</strain>
    </source>
</reference>
<gene>
    <name evidence="9" type="ORF">LWF01_06845</name>
</gene>